<evidence type="ECO:0000313" key="3">
    <source>
        <dbReference type="Proteomes" id="UP000601435"/>
    </source>
</evidence>
<accession>A0A812ZFU8</accession>
<dbReference type="InterPro" id="IPR050869">
    <property type="entry name" value="H3K4_H4K5_MeTrfase"/>
</dbReference>
<sequence>MDPWPPKRAHGRALEAAKQPVADGPHLRSRQSVGFGETLLREMPMLLVPKDATAFLRSAAPDVLLQAAARLGDSQRLASFVAFQHLPAEQQEALLAMGVPEGSCSIRETERVIRTFLQDFPVFAAAVDWKLFVEVVGIVSERGSRLANGNYAVYKLMDLASHSCQPNAVVETLDEDGLRELRCLSYAGIAENEEISTSYVAEEVLLQPSEPRRATIRAERGGWHCACNRCKLDGEVANDLRSVSAQLRRGMEVPPLRERLQALKAIDTALPFAMAAKARVRFSLAQACEAAVDQGLFEEAKMLYEQALDETDIVLGQKGLRNLANIKRRLEQLLETMA</sequence>
<reference evidence="2" key="1">
    <citation type="submission" date="2021-02" db="EMBL/GenBank/DDBJ databases">
        <authorList>
            <person name="Dougan E. K."/>
            <person name="Rhodes N."/>
            <person name="Thang M."/>
            <person name="Chan C."/>
        </authorList>
    </citation>
    <scope>NUCLEOTIDE SEQUENCE</scope>
</reference>
<dbReference type="EMBL" id="CAJNJA010047785">
    <property type="protein sequence ID" value="CAE7826489.1"/>
    <property type="molecule type" value="Genomic_DNA"/>
</dbReference>
<dbReference type="InterPro" id="IPR046341">
    <property type="entry name" value="SET_dom_sf"/>
</dbReference>
<dbReference type="AlphaFoldDB" id="A0A812ZFU8"/>
<gene>
    <name evidence="2" type="primary">Pgp</name>
    <name evidence="2" type="ORF">SNEC2469_LOCUS24652</name>
</gene>
<keyword evidence="3" id="KW-1185">Reference proteome</keyword>
<dbReference type="SUPFAM" id="SSF82199">
    <property type="entry name" value="SET domain"/>
    <property type="match status" value="1"/>
</dbReference>
<proteinExistence type="predicted"/>
<name>A0A812ZFU8_9DINO</name>
<evidence type="ECO:0000313" key="2">
    <source>
        <dbReference type="EMBL" id="CAE7826489.1"/>
    </source>
</evidence>
<dbReference type="Proteomes" id="UP000601435">
    <property type="component" value="Unassembled WGS sequence"/>
</dbReference>
<dbReference type="PANTHER" id="PTHR12197">
    <property type="entry name" value="HISTONE-LYSINE N-METHYLTRANSFERASE SMYD"/>
    <property type="match status" value="1"/>
</dbReference>
<feature type="region of interest" description="Disordered" evidence="1">
    <location>
        <begin position="1"/>
        <end position="26"/>
    </location>
</feature>
<protein>
    <submittedName>
        <fullName evidence="2">Pgp protein</fullName>
    </submittedName>
</protein>
<evidence type="ECO:0000256" key="1">
    <source>
        <dbReference type="SAM" id="MobiDB-lite"/>
    </source>
</evidence>
<dbReference type="PANTHER" id="PTHR12197:SF251">
    <property type="entry name" value="EG:BACR7C10.4 PROTEIN"/>
    <property type="match status" value="1"/>
</dbReference>
<comment type="caution">
    <text evidence="2">The sequence shown here is derived from an EMBL/GenBank/DDBJ whole genome shotgun (WGS) entry which is preliminary data.</text>
</comment>
<dbReference type="Gene3D" id="2.170.270.10">
    <property type="entry name" value="SET domain"/>
    <property type="match status" value="1"/>
</dbReference>
<dbReference type="OrthoDB" id="5945798at2759"/>
<organism evidence="2 3">
    <name type="scientific">Symbiodinium necroappetens</name>
    <dbReference type="NCBI Taxonomy" id="1628268"/>
    <lineage>
        <taxon>Eukaryota</taxon>
        <taxon>Sar</taxon>
        <taxon>Alveolata</taxon>
        <taxon>Dinophyceae</taxon>
        <taxon>Suessiales</taxon>
        <taxon>Symbiodiniaceae</taxon>
        <taxon>Symbiodinium</taxon>
    </lineage>
</organism>
<dbReference type="GO" id="GO:0005634">
    <property type="term" value="C:nucleus"/>
    <property type="evidence" value="ECO:0007669"/>
    <property type="project" value="TreeGrafter"/>
</dbReference>